<evidence type="ECO:0000313" key="1">
    <source>
        <dbReference type="EMBL" id="MBX48859.1"/>
    </source>
</evidence>
<accession>A0A2P2P2E9</accession>
<proteinExistence type="predicted"/>
<reference evidence="1" key="1">
    <citation type="submission" date="2018-02" db="EMBL/GenBank/DDBJ databases">
        <title>Rhizophora mucronata_Transcriptome.</title>
        <authorList>
            <person name="Meera S.P."/>
            <person name="Sreeshan A."/>
            <person name="Augustine A."/>
        </authorList>
    </citation>
    <scope>NUCLEOTIDE SEQUENCE</scope>
    <source>
        <tissue evidence="1">Leaf</tissue>
    </source>
</reference>
<name>A0A2P2P2E9_RHIMU</name>
<dbReference type="EMBL" id="GGEC01068375">
    <property type="protein sequence ID" value="MBX48859.1"/>
    <property type="molecule type" value="Transcribed_RNA"/>
</dbReference>
<protein>
    <submittedName>
        <fullName evidence="1">Pentatricopeptide repeat-containing protein</fullName>
    </submittedName>
</protein>
<sequence>MPGWGIWSSRWRAWSIEEELGLWVQKLRSLVRMRRSFWRWVLMVKAWICLSCLREVHLGRRDRGRFG</sequence>
<dbReference type="AlphaFoldDB" id="A0A2P2P2E9"/>
<organism evidence="1">
    <name type="scientific">Rhizophora mucronata</name>
    <name type="common">Asiatic mangrove</name>
    <dbReference type="NCBI Taxonomy" id="61149"/>
    <lineage>
        <taxon>Eukaryota</taxon>
        <taxon>Viridiplantae</taxon>
        <taxon>Streptophyta</taxon>
        <taxon>Embryophyta</taxon>
        <taxon>Tracheophyta</taxon>
        <taxon>Spermatophyta</taxon>
        <taxon>Magnoliopsida</taxon>
        <taxon>eudicotyledons</taxon>
        <taxon>Gunneridae</taxon>
        <taxon>Pentapetalae</taxon>
        <taxon>rosids</taxon>
        <taxon>fabids</taxon>
        <taxon>Malpighiales</taxon>
        <taxon>Rhizophoraceae</taxon>
        <taxon>Rhizophora</taxon>
    </lineage>
</organism>